<accession>A0A8J4XL28</accession>
<feature type="compositionally biased region" description="Basic residues" evidence="1">
    <location>
        <begin position="80"/>
        <end position="89"/>
    </location>
</feature>
<dbReference type="AlphaFoldDB" id="A0A8J4XL28"/>
<gene>
    <name evidence="2" type="ORF">GWK47_024368</name>
</gene>
<evidence type="ECO:0000256" key="1">
    <source>
        <dbReference type="SAM" id="MobiDB-lite"/>
    </source>
</evidence>
<feature type="region of interest" description="Disordered" evidence="1">
    <location>
        <begin position="54"/>
        <end position="89"/>
    </location>
</feature>
<sequence>MEEELSRESCLTKQSRSTASLVTFGTYVIVHSIASHDGSDVMDEECDELYIRLPMQDPAGDEADPDSGDVPPREQLRHSAKERKPRSSLLTLKRRVPRGYVEEICF</sequence>
<name>A0A8J4XL28_CHIOP</name>
<evidence type="ECO:0000313" key="2">
    <source>
        <dbReference type="EMBL" id="KAG0706287.1"/>
    </source>
</evidence>
<keyword evidence="3" id="KW-1185">Reference proteome</keyword>
<dbReference type="Proteomes" id="UP000770661">
    <property type="component" value="Unassembled WGS sequence"/>
</dbReference>
<organism evidence="2 3">
    <name type="scientific">Chionoecetes opilio</name>
    <name type="common">Atlantic snow crab</name>
    <name type="synonym">Cancer opilio</name>
    <dbReference type="NCBI Taxonomy" id="41210"/>
    <lineage>
        <taxon>Eukaryota</taxon>
        <taxon>Metazoa</taxon>
        <taxon>Ecdysozoa</taxon>
        <taxon>Arthropoda</taxon>
        <taxon>Crustacea</taxon>
        <taxon>Multicrustacea</taxon>
        <taxon>Malacostraca</taxon>
        <taxon>Eumalacostraca</taxon>
        <taxon>Eucarida</taxon>
        <taxon>Decapoda</taxon>
        <taxon>Pleocyemata</taxon>
        <taxon>Brachyura</taxon>
        <taxon>Eubrachyura</taxon>
        <taxon>Majoidea</taxon>
        <taxon>Majidae</taxon>
        <taxon>Chionoecetes</taxon>
    </lineage>
</organism>
<reference evidence="2" key="1">
    <citation type="submission" date="2020-07" db="EMBL/GenBank/DDBJ databases">
        <title>The High-quality genome of the commercially important snow crab, Chionoecetes opilio.</title>
        <authorList>
            <person name="Jeong J.-H."/>
            <person name="Ryu S."/>
        </authorList>
    </citation>
    <scope>NUCLEOTIDE SEQUENCE</scope>
    <source>
        <strain evidence="2">MADBK_172401_WGS</strain>
        <tissue evidence="2">Digestive gland</tissue>
    </source>
</reference>
<evidence type="ECO:0000313" key="3">
    <source>
        <dbReference type="Proteomes" id="UP000770661"/>
    </source>
</evidence>
<dbReference type="EMBL" id="JACEEZ010024955">
    <property type="protein sequence ID" value="KAG0706287.1"/>
    <property type="molecule type" value="Genomic_DNA"/>
</dbReference>
<protein>
    <submittedName>
        <fullName evidence="2">Uncharacterized protein</fullName>
    </submittedName>
</protein>
<proteinExistence type="predicted"/>
<comment type="caution">
    <text evidence="2">The sequence shown here is derived from an EMBL/GenBank/DDBJ whole genome shotgun (WGS) entry which is preliminary data.</text>
</comment>